<evidence type="ECO:0000313" key="2">
    <source>
        <dbReference type="Proteomes" id="UP001501844"/>
    </source>
</evidence>
<keyword evidence="2" id="KW-1185">Reference proteome</keyword>
<comment type="caution">
    <text evidence="1">The sequence shown here is derived from an EMBL/GenBank/DDBJ whole genome shotgun (WGS) entry which is preliminary data.</text>
</comment>
<dbReference type="Pfam" id="PF11066">
    <property type="entry name" value="DUF2867"/>
    <property type="match status" value="1"/>
</dbReference>
<proteinExistence type="predicted"/>
<dbReference type="InterPro" id="IPR021295">
    <property type="entry name" value="DUF2867"/>
</dbReference>
<sequence length="142" mass="16294">MFFSRKSNVTDTLFALRNKVVKLFGLKTSGEVLDRQKLVENSTFEPGQQLGLFKVYDKTENELVVGQDDKHLDFRVSLLVDSLLDGTSQKHLTITTAVTFHNRFGRFYFFLVKPFHKWIVPGMLKGMIERIENSQLPAANLV</sequence>
<accession>A0ABP8FND2</accession>
<gene>
    <name evidence="1" type="ORF">GCM10023183_23650</name>
</gene>
<evidence type="ECO:0000313" key="1">
    <source>
        <dbReference type="EMBL" id="GAA4307627.1"/>
    </source>
</evidence>
<protein>
    <recommendedName>
        <fullName evidence="3">DUF2867 domain-containing protein</fullName>
    </recommendedName>
</protein>
<organism evidence="1 2">
    <name type="scientific">Nibribacter koreensis</name>
    <dbReference type="NCBI Taxonomy" id="1084519"/>
    <lineage>
        <taxon>Bacteria</taxon>
        <taxon>Pseudomonadati</taxon>
        <taxon>Bacteroidota</taxon>
        <taxon>Cytophagia</taxon>
        <taxon>Cytophagales</taxon>
        <taxon>Hymenobacteraceae</taxon>
        <taxon>Nibribacter</taxon>
    </lineage>
</organism>
<name>A0ABP8FND2_9BACT</name>
<reference evidence="2" key="1">
    <citation type="journal article" date="2019" name="Int. J. Syst. Evol. Microbiol.">
        <title>The Global Catalogue of Microorganisms (GCM) 10K type strain sequencing project: providing services to taxonomists for standard genome sequencing and annotation.</title>
        <authorList>
            <consortium name="The Broad Institute Genomics Platform"/>
            <consortium name="The Broad Institute Genome Sequencing Center for Infectious Disease"/>
            <person name="Wu L."/>
            <person name="Ma J."/>
        </authorList>
    </citation>
    <scope>NUCLEOTIDE SEQUENCE [LARGE SCALE GENOMIC DNA]</scope>
    <source>
        <strain evidence="2">JCM 17917</strain>
    </source>
</reference>
<dbReference type="Proteomes" id="UP001501844">
    <property type="component" value="Unassembled WGS sequence"/>
</dbReference>
<evidence type="ECO:0008006" key="3">
    <source>
        <dbReference type="Google" id="ProtNLM"/>
    </source>
</evidence>
<dbReference type="EMBL" id="BAABGX010000002">
    <property type="protein sequence ID" value="GAA4307627.1"/>
    <property type="molecule type" value="Genomic_DNA"/>
</dbReference>